<dbReference type="GO" id="GO:0016887">
    <property type="term" value="F:ATP hydrolysis activity"/>
    <property type="evidence" value="ECO:0007669"/>
    <property type="project" value="InterPro"/>
</dbReference>
<feature type="coiled-coil region" evidence="6">
    <location>
        <begin position="255"/>
        <end position="342"/>
    </location>
</feature>
<dbReference type="AlphaFoldDB" id="A0A835SFF5"/>
<keyword evidence="2" id="KW-0677">Repeat</keyword>
<name>A0A835SFF5_CHLIN</name>
<dbReference type="Pfam" id="PF10431">
    <property type="entry name" value="ClpB_D2-small"/>
    <property type="match status" value="1"/>
</dbReference>
<sequence>MGGTESKPKKIEDFSVDLTAVAGANKLMPVIGRDEETARVIKTLCRRNKNNPCLVGDPGVGKTAIVEGLAQRIVASEVPDMLKGAKIMSLNMGDVVAGASSRGDFEERLKNIIKEAKESEGKTILFIDEMHMLLAAGSGSGGMTAANILKPELARGEIKVIGATTLDEYRTYVEKDPALERRFQKILVNEPSVKDTINILRGLKAKYEAYHGLSIADKAIQLAAELSARYIQGRYLPDKAIDLIDEACSNVRVMQDSKNEEMALLEQKKIRLEVEAAALGKERDRASKERLKEVMRELQEVLDKYKPLEGEFEREKQRRKDLAELERQRGELAKSVKAARTSNNQSAVYAYTYGAMHDLSERIEDLKEQGQDTRLISQEVGPEEIAGVVSRWTGVPITRLTTEERERLLNLKQELHRRLVGQDEAVSLVADAVMKSRAGFAQEDRPSSFMFLGPTGCGKTELAKALAETMFGEEKYMVRLDMGEYTDRNSVYRLIGAPPGFPGHDEGGQLTEAVRRQPYTVVLFDECEKADEAVFNTLLSLLDDGRMTDGKGRTVSFVNTIIVFTSNIGAQLVLDFHKNEKGAALAKQKVVEEVKKKFKPEFVNRIDALIVFEPLQQKHILSIARLLEKSINQRLLSRGLRIKMTDAALEYVVSRAYEPEYGARPLRRWLELNMVTELSRRVLAKMLPEQGTIRVDHSKNADGGKEGLVYQALLDEEEM</sequence>
<keyword evidence="5" id="KW-0143">Chaperone</keyword>
<dbReference type="PANTHER" id="PTHR11638:SF18">
    <property type="entry name" value="HEAT SHOCK PROTEIN 104"/>
    <property type="match status" value="1"/>
</dbReference>
<dbReference type="FunFam" id="3.40.50.300:FF:000010">
    <property type="entry name" value="Chaperone clpB 1, putative"/>
    <property type="match status" value="1"/>
</dbReference>
<dbReference type="SMART" id="SM00382">
    <property type="entry name" value="AAA"/>
    <property type="match status" value="2"/>
</dbReference>
<dbReference type="Pfam" id="PF07724">
    <property type="entry name" value="AAA_2"/>
    <property type="match status" value="1"/>
</dbReference>
<dbReference type="GO" id="GO:0034605">
    <property type="term" value="P:cellular response to heat"/>
    <property type="evidence" value="ECO:0007669"/>
    <property type="project" value="TreeGrafter"/>
</dbReference>
<keyword evidence="4" id="KW-0067">ATP-binding</keyword>
<dbReference type="Gene3D" id="3.40.50.300">
    <property type="entry name" value="P-loop containing nucleotide triphosphate hydrolases"/>
    <property type="match status" value="3"/>
</dbReference>
<dbReference type="PANTHER" id="PTHR11638">
    <property type="entry name" value="ATP-DEPENDENT CLP PROTEASE"/>
    <property type="match status" value="1"/>
</dbReference>
<evidence type="ECO:0000259" key="8">
    <source>
        <dbReference type="SMART" id="SM01086"/>
    </source>
</evidence>
<dbReference type="SMART" id="SM01086">
    <property type="entry name" value="ClpB_D2-small"/>
    <property type="match status" value="1"/>
</dbReference>
<evidence type="ECO:0000256" key="1">
    <source>
        <dbReference type="ARBA" id="ARBA00008675"/>
    </source>
</evidence>
<dbReference type="Pfam" id="PF17871">
    <property type="entry name" value="AAA_lid_9"/>
    <property type="match status" value="1"/>
</dbReference>
<dbReference type="FunFam" id="3.40.50.300:FF:000120">
    <property type="entry name" value="ATP-dependent chaperone ClpB"/>
    <property type="match status" value="1"/>
</dbReference>
<gene>
    <name evidence="9" type="ORF">HXX76_013211</name>
</gene>
<evidence type="ECO:0000256" key="5">
    <source>
        <dbReference type="ARBA" id="ARBA00023186"/>
    </source>
</evidence>
<organism evidence="9 10">
    <name type="scientific">Chlamydomonas incerta</name>
    <dbReference type="NCBI Taxonomy" id="51695"/>
    <lineage>
        <taxon>Eukaryota</taxon>
        <taxon>Viridiplantae</taxon>
        <taxon>Chlorophyta</taxon>
        <taxon>core chlorophytes</taxon>
        <taxon>Chlorophyceae</taxon>
        <taxon>CS clade</taxon>
        <taxon>Chlamydomonadales</taxon>
        <taxon>Chlamydomonadaceae</taxon>
        <taxon>Chlamydomonas</taxon>
    </lineage>
</organism>
<dbReference type="CDD" id="cd19499">
    <property type="entry name" value="RecA-like_ClpB_Hsp104-like"/>
    <property type="match status" value="1"/>
</dbReference>
<evidence type="ECO:0000256" key="3">
    <source>
        <dbReference type="ARBA" id="ARBA00022741"/>
    </source>
</evidence>
<dbReference type="InterPro" id="IPR041546">
    <property type="entry name" value="ClpA/ClpB_AAA_lid"/>
</dbReference>
<keyword evidence="3" id="KW-0547">Nucleotide-binding</keyword>
<accession>A0A835SFF5</accession>
<keyword evidence="10" id="KW-1185">Reference proteome</keyword>
<protein>
    <recommendedName>
        <fullName evidence="11">Heat shock protein 101</fullName>
    </recommendedName>
</protein>
<dbReference type="InterPro" id="IPR003593">
    <property type="entry name" value="AAA+_ATPase"/>
</dbReference>
<comment type="caution">
    <text evidence="9">The sequence shown here is derived from an EMBL/GenBank/DDBJ whole genome shotgun (WGS) entry which is preliminary data.</text>
</comment>
<feature type="domain" description="AAA+ ATPase" evidence="7">
    <location>
        <begin position="48"/>
        <end position="193"/>
    </location>
</feature>
<feature type="domain" description="AAA+ ATPase" evidence="7">
    <location>
        <begin position="445"/>
        <end position="597"/>
    </location>
</feature>
<dbReference type="GO" id="GO:0005737">
    <property type="term" value="C:cytoplasm"/>
    <property type="evidence" value="ECO:0007669"/>
    <property type="project" value="TreeGrafter"/>
</dbReference>
<dbReference type="InterPro" id="IPR027417">
    <property type="entry name" value="P-loop_NTPase"/>
</dbReference>
<evidence type="ECO:0000313" key="9">
    <source>
        <dbReference type="EMBL" id="KAG2426232.1"/>
    </source>
</evidence>
<evidence type="ECO:0000256" key="4">
    <source>
        <dbReference type="ARBA" id="ARBA00022840"/>
    </source>
</evidence>
<dbReference type="PRINTS" id="PR00300">
    <property type="entry name" value="CLPPROTEASEA"/>
</dbReference>
<evidence type="ECO:0000256" key="6">
    <source>
        <dbReference type="SAM" id="Coils"/>
    </source>
</evidence>
<dbReference type="InterPro" id="IPR001270">
    <property type="entry name" value="ClpA/B"/>
</dbReference>
<dbReference type="InterPro" id="IPR050130">
    <property type="entry name" value="ClpA_ClpB"/>
</dbReference>
<dbReference type="InterPro" id="IPR003959">
    <property type="entry name" value="ATPase_AAA_core"/>
</dbReference>
<evidence type="ECO:0000256" key="2">
    <source>
        <dbReference type="ARBA" id="ARBA00022737"/>
    </source>
</evidence>
<keyword evidence="6" id="KW-0175">Coiled coil</keyword>
<evidence type="ECO:0000313" key="10">
    <source>
        <dbReference type="Proteomes" id="UP000650467"/>
    </source>
</evidence>
<evidence type="ECO:0000259" key="7">
    <source>
        <dbReference type="SMART" id="SM00382"/>
    </source>
</evidence>
<dbReference type="FunFam" id="3.40.50.300:FF:000025">
    <property type="entry name" value="ATP-dependent Clp protease subunit"/>
    <property type="match status" value="1"/>
</dbReference>
<dbReference type="OrthoDB" id="47330at2759"/>
<dbReference type="Proteomes" id="UP000650467">
    <property type="component" value="Unassembled WGS sequence"/>
</dbReference>
<reference evidence="9" key="1">
    <citation type="journal article" date="2020" name="bioRxiv">
        <title>Comparative genomics of Chlamydomonas.</title>
        <authorList>
            <person name="Craig R.J."/>
            <person name="Hasan A.R."/>
            <person name="Ness R.W."/>
            <person name="Keightley P.D."/>
        </authorList>
    </citation>
    <scope>NUCLEOTIDE SEQUENCE</scope>
    <source>
        <strain evidence="9">SAG 7.73</strain>
    </source>
</reference>
<dbReference type="InterPro" id="IPR019489">
    <property type="entry name" value="Clp_ATPase_C"/>
</dbReference>
<dbReference type="CDD" id="cd00009">
    <property type="entry name" value="AAA"/>
    <property type="match status" value="1"/>
</dbReference>
<dbReference type="Gene3D" id="1.10.8.60">
    <property type="match status" value="1"/>
</dbReference>
<dbReference type="Pfam" id="PF00004">
    <property type="entry name" value="AAA"/>
    <property type="match status" value="1"/>
</dbReference>
<dbReference type="GO" id="GO:0005524">
    <property type="term" value="F:ATP binding"/>
    <property type="evidence" value="ECO:0007669"/>
    <property type="project" value="UniProtKB-KW"/>
</dbReference>
<evidence type="ECO:0008006" key="11">
    <source>
        <dbReference type="Google" id="ProtNLM"/>
    </source>
</evidence>
<dbReference type="EMBL" id="JAEHOC010000049">
    <property type="protein sequence ID" value="KAG2426232.1"/>
    <property type="molecule type" value="Genomic_DNA"/>
</dbReference>
<dbReference type="SUPFAM" id="SSF52540">
    <property type="entry name" value="P-loop containing nucleoside triphosphate hydrolases"/>
    <property type="match status" value="2"/>
</dbReference>
<feature type="domain" description="Clp ATPase C-terminal" evidence="8">
    <location>
        <begin position="615"/>
        <end position="710"/>
    </location>
</feature>
<proteinExistence type="inferred from homology"/>
<comment type="similarity">
    <text evidence="1">Belongs to the ClpA/ClpB family.</text>
</comment>